<dbReference type="SMART" id="SM00015">
    <property type="entry name" value="IQ"/>
    <property type="match status" value="1"/>
</dbReference>
<dbReference type="Proteomes" id="UP001066276">
    <property type="component" value="Chromosome 11"/>
</dbReference>
<dbReference type="Pfam" id="PF00612">
    <property type="entry name" value="IQ"/>
    <property type="match status" value="1"/>
</dbReference>
<evidence type="ECO:0000313" key="13">
    <source>
        <dbReference type="Proteomes" id="UP001066276"/>
    </source>
</evidence>
<evidence type="ECO:0000256" key="3">
    <source>
        <dbReference type="ARBA" id="ARBA00013738"/>
    </source>
</evidence>
<evidence type="ECO:0000256" key="2">
    <source>
        <dbReference type="ARBA" id="ARBA00008222"/>
    </source>
</evidence>
<dbReference type="GO" id="GO:0007288">
    <property type="term" value="P:sperm axoneme assembly"/>
    <property type="evidence" value="ECO:0007669"/>
    <property type="project" value="TreeGrafter"/>
</dbReference>
<dbReference type="EMBL" id="JANPWB010000015">
    <property type="protein sequence ID" value="KAJ1087240.1"/>
    <property type="molecule type" value="Genomic_DNA"/>
</dbReference>
<organism evidence="12 13">
    <name type="scientific">Pleurodeles waltl</name>
    <name type="common">Iberian ribbed newt</name>
    <dbReference type="NCBI Taxonomy" id="8319"/>
    <lineage>
        <taxon>Eukaryota</taxon>
        <taxon>Metazoa</taxon>
        <taxon>Chordata</taxon>
        <taxon>Craniata</taxon>
        <taxon>Vertebrata</taxon>
        <taxon>Euteleostomi</taxon>
        <taxon>Amphibia</taxon>
        <taxon>Batrachia</taxon>
        <taxon>Caudata</taxon>
        <taxon>Salamandroidea</taxon>
        <taxon>Salamandridae</taxon>
        <taxon>Pleurodelinae</taxon>
        <taxon>Pleurodeles</taxon>
    </lineage>
</organism>
<evidence type="ECO:0000256" key="8">
    <source>
        <dbReference type="ARBA" id="ARBA00023273"/>
    </source>
</evidence>
<proteinExistence type="inferred from homology"/>
<dbReference type="PANTHER" id="PTHR14871:SF1">
    <property type="entry name" value="DYNEIN REGULATORY COMPLEX PROTEIN 9"/>
    <property type="match status" value="1"/>
</dbReference>
<dbReference type="AlphaFoldDB" id="A0AAV7L6U1"/>
<evidence type="ECO:0000313" key="12">
    <source>
        <dbReference type="EMBL" id="KAJ1087240.1"/>
    </source>
</evidence>
<protein>
    <recommendedName>
        <fullName evidence="3">Dynein regulatory complex protein 9</fullName>
    </recommendedName>
    <alternativeName>
        <fullName evidence="9">IQ domain-containing protein G</fullName>
    </alternativeName>
</protein>
<comment type="subcellular location">
    <subcellularLocation>
        <location evidence="1">Cytoplasm</location>
        <location evidence="1">Cytoskeleton</location>
        <location evidence="1">Flagellum axoneme</location>
    </subcellularLocation>
</comment>
<feature type="compositionally biased region" description="Basic residues" evidence="11">
    <location>
        <begin position="383"/>
        <end position="398"/>
    </location>
</feature>
<keyword evidence="4" id="KW-0963">Cytoplasm</keyword>
<keyword evidence="5" id="KW-0282">Flagellum</keyword>
<keyword evidence="7" id="KW-0206">Cytoskeleton</keyword>
<name>A0AAV7L6U1_PLEWA</name>
<keyword evidence="10" id="KW-0175">Coiled coil</keyword>
<accession>A0AAV7L6U1</accession>
<dbReference type="GO" id="GO:0036126">
    <property type="term" value="C:sperm flagellum"/>
    <property type="evidence" value="ECO:0007669"/>
    <property type="project" value="TreeGrafter"/>
</dbReference>
<keyword evidence="8" id="KW-0966">Cell projection</keyword>
<evidence type="ECO:0000256" key="1">
    <source>
        <dbReference type="ARBA" id="ARBA00004611"/>
    </source>
</evidence>
<dbReference type="PROSITE" id="PS50096">
    <property type="entry name" value="IQ"/>
    <property type="match status" value="1"/>
</dbReference>
<sequence>MMEALPPLDVLRISTVLEDTLDQLAILGYIMPVSYQGRPDAGIIVGNEIGKILKTQKLLECKYEQLMSSRAEVRQTVHLESKKLAEIGQQVQEIGGELKMANNLFIKNMKQSPLTSDNLKKVQADRQFVADVINEAHTELKTQGTFNSLLRAVGREKEKKADFQNTVAREEEGRKRIKDLQKELQEVQKEKEEEIQNRNEMIAHLKDQLQEMKAKTSMEGKYVKKDAELQVLQVQKKGRRAEVELEDELRKLKEKSDDEMRVHMEIENFLRQLQNELEEKLEYWMEKYDKDTEAKQQELNALKSDKANNLAALQELAKQYREFEQVVIEDRLEKEKAQRQRDQEKLELKSVLKIQAWWRGTMVRKGLGSFQMPKKGKKEGGKGKKGKGKKGDGKKKKK</sequence>
<evidence type="ECO:0000256" key="6">
    <source>
        <dbReference type="ARBA" id="ARBA00023069"/>
    </source>
</evidence>
<evidence type="ECO:0000256" key="11">
    <source>
        <dbReference type="SAM" id="MobiDB-lite"/>
    </source>
</evidence>
<dbReference type="InterPro" id="IPR042618">
    <property type="entry name" value="IQCG"/>
</dbReference>
<dbReference type="CDD" id="cd23766">
    <property type="entry name" value="IQCG"/>
    <property type="match status" value="1"/>
</dbReference>
<dbReference type="PANTHER" id="PTHR14871">
    <property type="entry name" value="DYNEIN REGULATORY COMPLEX PROTEIN 9"/>
    <property type="match status" value="1"/>
</dbReference>
<keyword evidence="13" id="KW-1185">Reference proteome</keyword>
<evidence type="ECO:0000256" key="5">
    <source>
        <dbReference type="ARBA" id="ARBA00022846"/>
    </source>
</evidence>
<comment type="caution">
    <text evidence="12">The sequence shown here is derived from an EMBL/GenBank/DDBJ whole genome shotgun (WGS) entry which is preliminary data.</text>
</comment>
<evidence type="ECO:0000256" key="7">
    <source>
        <dbReference type="ARBA" id="ARBA00023212"/>
    </source>
</evidence>
<dbReference type="GO" id="GO:0005737">
    <property type="term" value="C:cytoplasm"/>
    <property type="evidence" value="ECO:0007669"/>
    <property type="project" value="TreeGrafter"/>
</dbReference>
<feature type="region of interest" description="Disordered" evidence="11">
    <location>
        <begin position="367"/>
        <end position="398"/>
    </location>
</feature>
<gene>
    <name evidence="12" type="ORF">NDU88_000422</name>
</gene>
<comment type="similarity">
    <text evidence="2">Belongs to the DRC9 family.</text>
</comment>
<evidence type="ECO:0000256" key="10">
    <source>
        <dbReference type="SAM" id="Coils"/>
    </source>
</evidence>
<reference evidence="12" key="1">
    <citation type="journal article" date="2022" name="bioRxiv">
        <title>Sequencing and chromosome-scale assembly of the giantPleurodeles waltlgenome.</title>
        <authorList>
            <person name="Brown T."/>
            <person name="Elewa A."/>
            <person name="Iarovenko S."/>
            <person name="Subramanian E."/>
            <person name="Araus A.J."/>
            <person name="Petzold A."/>
            <person name="Susuki M."/>
            <person name="Suzuki K.-i.T."/>
            <person name="Hayashi T."/>
            <person name="Toyoda A."/>
            <person name="Oliveira C."/>
            <person name="Osipova E."/>
            <person name="Leigh N.D."/>
            <person name="Simon A."/>
            <person name="Yun M.H."/>
        </authorList>
    </citation>
    <scope>NUCLEOTIDE SEQUENCE</scope>
    <source>
        <strain evidence="12">20211129_DDA</strain>
        <tissue evidence="12">Liver</tissue>
    </source>
</reference>
<evidence type="ECO:0000256" key="4">
    <source>
        <dbReference type="ARBA" id="ARBA00022490"/>
    </source>
</evidence>
<dbReference type="InterPro" id="IPR000048">
    <property type="entry name" value="IQ_motif_EF-hand-BS"/>
</dbReference>
<evidence type="ECO:0000256" key="9">
    <source>
        <dbReference type="ARBA" id="ARBA00032183"/>
    </source>
</evidence>
<feature type="coiled-coil region" evidence="10">
    <location>
        <begin position="170"/>
        <end position="354"/>
    </location>
</feature>
<keyword evidence="6" id="KW-0969">Cilium</keyword>